<dbReference type="InterPro" id="IPR011701">
    <property type="entry name" value="MFS"/>
</dbReference>
<evidence type="ECO:0000256" key="4">
    <source>
        <dbReference type="ARBA" id="ARBA00022989"/>
    </source>
</evidence>
<evidence type="ECO:0000256" key="6">
    <source>
        <dbReference type="SAM" id="Phobius"/>
    </source>
</evidence>
<feature type="transmembrane region" description="Helical" evidence="6">
    <location>
        <begin position="279"/>
        <end position="303"/>
    </location>
</feature>
<dbReference type="InterPro" id="IPR036259">
    <property type="entry name" value="MFS_trans_sf"/>
</dbReference>
<feature type="transmembrane region" description="Helical" evidence="6">
    <location>
        <begin position="31"/>
        <end position="59"/>
    </location>
</feature>
<keyword evidence="8" id="KW-1185">Reference proteome</keyword>
<keyword evidence="4 6" id="KW-1133">Transmembrane helix</keyword>
<evidence type="ECO:0000256" key="2">
    <source>
        <dbReference type="ARBA" id="ARBA00022475"/>
    </source>
</evidence>
<keyword evidence="3 6" id="KW-0812">Transmembrane</keyword>
<dbReference type="SUPFAM" id="SSF103473">
    <property type="entry name" value="MFS general substrate transporter"/>
    <property type="match status" value="1"/>
</dbReference>
<dbReference type="Proteomes" id="UP001501257">
    <property type="component" value="Unassembled WGS sequence"/>
</dbReference>
<proteinExistence type="predicted"/>
<sequence>MVKETPVESAPVQSDGPPLPGQLRRVPGFPVLLLSVAFGAVASGILNVANDLVAIYALGANATQIGMLNASESMAFLFLAVPAGIMLDRVNRIKTMMWAQLAAGLSISSVPLAWMLGVLSYPQLVFVSFFVGAAGMLWAMGAGSAIPGMVGRGLACSAFARKESVDTSAGIISPGLAGILISVISAPFTLFVAAAANLFAAATLLWGFPQTGSSPAPHSLPATRVGFRRSFGEGLRFTLKHPTIRALISSSVMTNMGLAFGSALETLFFVKVLGFTPQVIGLVISTIAVGGLLGSLVVPVLVAKLGEYRILAFSILGLPLVVALMPLAALAPLGALAMVVSHSVLYNALMVSYNATAYGLLASFTPEHMMGRQQGFRLVFTMGPVPFLGIVGGLLGDALGLQQAMWIWVGLTAFSALPLIPLVRRTNRQEA</sequence>
<keyword evidence="5 6" id="KW-0472">Membrane</keyword>
<feature type="transmembrane region" description="Helical" evidence="6">
    <location>
        <begin position="97"/>
        <end position="119"/>
    </location>
</feature>
<feature type="transmembrane region" description="Helical" evidence="6">
    <location>
        <begin position="246"/>
        <end position="273"/>
    </location>
</feature>
<feature type="transmembrane region" description="Helical" evidence="6">
    <location>
        <begin position="65"/>
        <end position="85"/>
    </location>
</feature>
<evidence type="ECO:0000313" key="7">
    <source>
        <dbReference type="EMBL" id="GAA5227961.1"/>
    </source>
</evidence>
<organism evidence="7 8">
    <name type="scientific">Paeniglutamicibacter antarcticus</name>
    <dbReference type="NCBI Taxonomy" id="494023"/>
    <lineage>
        <taxon>Bacteria</taxon>
        <taxon>Bacillati</taxon>
        <taxon>Actinomycetota</taxon>
        <taxon>Actinomycetes</taxon>
        <taxon>Micrococcales</taxon>
        <taxon>Micrococcaceae</taxon>
        <taxon>Paeniglutamicibacter</taxon>
    </lineage>
</organism>
<dbReference type="PANTHER" id="PTHR23513">
    <property type="entry name" value="INTEGRAL MEMBRANE EFFLUX PROTEIN-RELATED"/>
    <property type="match status" value="1"/>
</dbReference>
<evidence type="ECO:0000256" key="5">
    <source>
        <dbReference type="ARBA" id="ARBA00023136"/>
    </source>
</evidence>
<evidence type="ECO:0000256" key="3">
    <source>
        <dbReference type="ARBA" id="ARBA00022692"/>
    </source>
</evidence>
<feature type="transmembrane region" description="Helical" evidence="6">
    <location>
        <begin position="167"/>
        <end position="184"/>
    </location>
</feature>
<dbReference type="EMBL" id="BAABLK010000034">
    <property type="protein sequence ID" value="GAA5227961.1"/>
    <property type="molecule type" value="Genomic_DNA"/>
</dbReference>
<evidence type="ECO:0000313" key="8">
    <source>
        <dbReference type="Proteomes" id="UP001501257"/>
    </source>
</evidence>
<feature type="transmembrane region" description="Helical" evidence="6">
    <location>
        <begin position="405"/>
        <end position="423"/>
    </location>
</feature>
<dbReference type="Pfam" id="PF07690">
    <property type="entry name" value="MFS_1"/>
    <property type="match status" value="1"/>
</dbReference>
<reference evidence="8" key="1">
    <citation type="journal article" date="2019" name="Int. J. Syst. Evol. Microbiol.">
        <title>The Global Catalogue of Microorganisms (GCM) 10K type strain sequencing project: providing services to taxonomists for standard genome sequencing and annotation.</title>
        <authorList>
            <consortium name="The Broad Institute Genomics Platform"/>
            <consortium name="The Broad Institute Genome Sequencing Center for Infectious Disease"/>
            <person name="Wu L."/>
            <person name="Ma J."/>
        </authorList>
    </citation>
    <scope>NUCLEOTIDE SEQUENCE [LARGE SCALE GENOMIC DNA]</scope>
    <source>
        <strain evidence="8">JCM 18952</strain>
    </source>
</reference>
<feature type="transmembrane region" description="Helical" evidence="6">
    <location>
        <begin position="344"/>
        <end position="364"/>
    </location>
</feature>
<comment type="subcellular location">
    <subcellularLocation>
        <location evidence="1">Cell membrane</location>
        <topology evidence="1">Multi-pass membrane protein</topology>
    </subcellularLocation>
</comment>
<feature type="transmembrane region" description="Helical" evidence="6">
    <location>
        <begin position="125"/>
        <end position="146"/>
    </location>
</feature>
<gene>
    <name evidence="7" type="ORF">GCM10025778_24940</name>
</gene>
<dbReference type="CDD" id="cd06173">
    <property type="entry name" value="MFS_MefA_like"/>
    <property type="match status" value="1"/>
</dbReference>
<evidence type="ECO:0000256" key="1">
    <source>
        <dbReference type="ARBA" id="ARBA00004651"/>
    </source>
</evidence>
<dbReference type="PANTHER" id="PTHR23513:SF6">
    <property type="entry name" value="MAJOR FACILITATOR SUPERFAMILY ASSOCIATED DOMAIN-CONTAINING PROTEIN"/>
    <property type="match status" value="1"/>
</dbReference>
<keyword evidence="2" id="KW-1003">Cell membrane</keyword>
<dbReference type="Gene3D" id="1.20.1250.20">
    <property type="entry name" value="MFS general substrate transporter like domains"/>
    <property type="match status" value="1"/>
</dbReference>
<feature type="transmembrane region" description="Helical" evidence="6">
    <location>
        <begin position="376"/>
        <end position="399"/>
    </location>
</feature>
<feature type="transmembrane region" description="Helical" evidence="6">
    <location>
        <begin position="310"/>
        <end position="338"/>
    </location>
</feature>
<accession>A0ABP9TMQ4</accession>
<protein>
    <submittedName>
        <fullName evidence="7">MFS transporter</fullName>
    </submittedName>
</protein>
<name>A0ABP9TMQ4_9MICC</name>
<comment type="caution">
    <text evidence="7">The sequence shown here is derived from an EMBL/GenBank/DDBJ whole genome shotgun (WGS) entry which is preliminary data.</text>
</comment>